<feature type="transmembrane region" description="Helical" evidence="5">
    <location>
        <begin position="6"/>
        <end position="28"/>
    </location>
</feature>
<dbReference type="EMBL" id="JAVDVQ010000004">
    <property type="protein sequence ID" value="MDR7082012.1"/>
    <property type="molecule type" value="Genomic_DNA"/>
</dbReference>
<evidence type="ECO:0000313" key="7">
    <source>
        <dbReference type="EMBL" id="MDR7082012.1"/>
    </source>
</evidence>
<sequence length="330" mass="34920">MTDALVLVRALLAGGVFCCLVAVVQFYFRVNPMEWVQAAMPGFTYNGGDTAFQDRGALVRVSGSTFHSIELAVVAAMLLPLSIWRGLYDPVGRKWVHWCGTALLVFAVASTVSRSGVLGLAVGMLTCLPFLPQGARRWLGMVFPVVLAALFLTVPGLVSTISASVTADESDPSISNRTNNYPRVAAMFEERPVFGTGPGNYIPQNAVFILDNQYLNTAVTLGIVGLLAVILYLLLPGLAAVQAARVARTESLKCLAGAIAAAGLVAGVCSLGFDSLSFPVFALVYPLFVGLGGAVWILVKREAKLLAVTDAAAQRNDLPKTDSTPRNGDI</sequence>
<dbReference type="PANTHER" id="PTHR37422:SF13">
    <property type="entry name" value="LIPOPOLYSACCHARIDE BIOSYNTHESIS PROTEIN PA4999-RELATED"/>
    <property type="match status" value="1"/>
</dbReference>
<reference evidence="7 8" key="1">
    <citation type="submission" date="2023-07" db="EMBL/GenBank/DDBJ databases">
        <title>Sorghum-associated microbial communities from plants grown in Nebraska, USA.</title>
        <authorList>
            <person name="Schachtman D."/>
        </authorList>
    </citation>
    <scope>NUCLEOTIDE SEQUENCE [LARGE SCALE GENOMIC DNA]</scope>
    <source>
        <strain evidence="7 8">BE167</strain>
    </source>
</reference>
<gene>
    <name evidence="7" type="ORF">J2X01_001297</name>
</gene>
<evidence type="ECO:0000256" key="2">
    <source>
        <dbReference type="ARBA" id="ARBA00022692"/>
    </source>
</evidence>
<feature type="transmembrane region" description="Helical" evidence="5">
    <location>
        <begin position="218"/>
        <end position="240"/>
    </location>
</feature>
<comment type="subcellular location">
    <subcellularLocation>
        <location evidence="1">Membrane</location>
        <topology evidence="1">Multi-pass membrane protein</topology>
    </subcellularLocation>
</comment>
<feature type="transmembrane region" description="Helical" evidence="5">
    <location>
        <begin position="65"/>
        <end position="84"/>
    </location>
</feature>
<feature type="transmembrane region" description="Helical" evidence="5">
    <location>
        <begin position="138"/>
        <end position="158"/>
    </location>
</feature>
<comment type="caution">
    <text evidence="7">The sequence shown here is derived from an EMBL/GenBank/DDBJ whole genome shotgun (WGS) entry which is preliminary data.</text>
</comment>
<dbReference type="PANTHER" id="PTHR37422">
    <property type="entry name" value="TEICHURONIC ACID BIOSYNTHESIS PROTEIN TUAE"/>
    <property type="match status" value="1"/>
</dbReference>
<accession>A0ABU1U9Z7</accession>
<keyword evidence="7" id="KW-0436">Ligase</keyword>
<keyword evidence="8" id="KW-1185">Reference proteome</keyword>
<evidence type="ECO:0000256" key="3">
    <source>
        <dbReference type="ARBA" id="ARBA00022989"/>
    </source>
</evidence>
<evidence type="ECO:0000256" key="4">
    <source>
        <dbReference type="ARBA" id="ARBA00023136"/>
    </source>
</evidence>
<dbReference type="GO" id="GO:0016874">
    <property type="term" value="F:ligase activity"/>
    <property type="evidence" value="ECO:0007669"/>
    <property type="project" value="UniProtKB-KW"/>
</dbReference>
<dbReference type="RefSeq" id="WP_310051954.1">
    <property type="nucleotide sequence ID" value="NZ_JAVDVQ010000004.1"/>
</dbReference>
<dbReference type="Pfam" id="PF04932">
    <property type="entry name" value="Wzy_C"/>
    <property type="match status" value="1"/>
</dbReference>
<dbReference type="InterPro" id="IPR007016">
    <property type="entry name" value="O-antigen_ligase-rel_domated"/>
</dbReference>
<keyword evidence="2 5" id="KW-0812">Transmembrane</keyword>
<evidence type="ECO:0000313" key="8">
    <source>
        <dbReference type="Proteomes" id="UP001252243"/>
    </source>
</evidence>
<protein>
    <submittedName>
        <fullName evidence="7">O-antigen ligase</fullName>
    </submittedName>
</protein>
<feature type="transmembrane region" description="Helical" evidence="5">
    <location>
        <begin position="252"/>
        <end position="273"/>
    </location>
</feature>
<name>A0ABU1U9Z7_9MICC</name>
<keyword evidence="4 5" id="KW-0472">Membrane</keyword>
<proteinExistence type="predicted"/>
<keyword evidence="3 5" id="KW-1133">Transmembrane helix</keyword>
<organism evidence="7 8">
    <name type="scientific">Arthrobacter ginsengisoli</name>
    <dbReference type="NCBI Taxonomy" id="1356565"/>
    <lineage>
        <taxon>Bacteria</taxon>
        <taxon>Bacillati</taxon>
        <taxon>Actinomycetota</taxon>
        <taxon>Actinomycetes</taxon>
        <taxon>Micrococcales</taxon>
        <taxon>Micrococcaceae</taxon>
        <taxon>Arthrobacter</taxon>
    </lineage>
</organism>
<feature type="domain" description="O-antigen ligase-related" evidence="6">
    <location>
        <begin position="101"/>
        <end position="229"/>
    </location>
</feature>
<evidence type="ECO:0000259" key="6">
    <source>
        <dbReference type="Pfam" id="PF04932"/>
    </source>
</evidence>
<dbReference type="Proteomes" id="UP001252243">
    <property type="component" value="Unassembled WGS sequence"/>
</dbReference>
<evidence type="ECO:0000256" key="5">
    <source>
        <dbReference type="SAM" id="Phobius"/>
    </source>
</evidence>
<evidence type="ECO:0000256" key="1">
    <source>
        <dbReference type="ARBA" id="ARBA00004141"/>
    </source>
</evidence>
<feature type="transmembrane region" description="Helical" evidence="5">
    <location>
        <begin position="104"/>
        <end position="131"/>
    </location>
</feature>
<dbReference type="InterPro" id="IPR051533">
    <property type="entry name" value="WaaL-like"/>
</dbReference>
<feature type="transmembrane region" description="Helical" evidence="5">
    <location>
        <begin position="279"/>
        <end position="299"/>
    </location>
</feature>